<evidence type="ECO:0000313" key="2">
    <source>
        <dbReference type="Proteomes" id="UP000029391"/>
    </source>
</evidence>
<evidence type="ECO:0008006" key="3">
    <source>
        <dbReference type="Google" id="ProtNLM"/>
    </source>
</evidence>
<accession>A0A091BDZ1</accession>
<dbReference type="Pfam" id="PF14366">
    <property type="entry name" value="DUF4410"/>
    <property type="match status" value="1"/>
</dbReference>
<dbReference type="Proteomes" id="UP000029391">
    <property type="component" value="Unassembled WGS sequence"/>
</dbReference>
<name>A0A091BDZ1_9GAMM</name>
<protein>
    <recommendedName>
        <fullName evidence="3">DUF4410 domain-containing protein</fullName>
    </recommendedName>
</protein>
<reference evidence="1 2" key="1">
    <citation type="submission" date="2013-09" db="EMBL/GenBank/DDBJ databases">
        <title>Genome sequencing of Arenimonas composti.</title>
        <authorList>
            <person name="Chen F."/>
            <person name="Wang G."/>
        </authorList>
    </citation>
    <scope>NUCLEOTIDE SEQUENCE [LARGE SCALE GENOMIC DNA]</scope>
    <source>
        <strain evidence="1 2">TR7-09</strain>
    </source>
</reference>
<sequence length="200" mass="20877">MSRIASRRLSTAAVLFALAALLAGCGSLGRIDRSEGASRRIVDYDRVVVGEFVNNDRRPAKDEESAAAQAAAVDVGRRAFADRIAEEIGKTGAFAEVSREPLAGPALRVAGSIDQWEPGNIAARSLLGFAGKSQFDATVVISDAQTGEELARIVVDRNSWPLPIGASTNLVQTVEFLMGQAAARVASELAAARGVAGSNP</sequence>
<dbReference type="OrthoDB" id="5561889at2"/>
<gene>
    <name evidence="1" type="ORF">P873_12805</name>
</gene>
<dbReference type="EMBL" id="AWXU01000044">
    <property type="protein sequence ID" value="KFN49019.1"/>
    <property type="molecule type" value="Genomic_DNA"/>
</dbReference>
<dbReference type="eggNOG" id="ENOG5033ZS1">
    <property type="taxonomic scope" value="Bacteria"/>
</dbReference>
<dbReference type="RefSeq" id="WP_026816233.1">
    <property type="nucleotide sequence ID" value="NZ_AUFF01000001.1"/>
</dbReference>
<comment type="caution">
    <text evidence="1">The sequence shown here is derived from an EMBL/GenBank/DDBJ whole genome shotgun (WGS) entry which is preliminary data.</text>
</comment>
<dbReference type="STRING" id="1121013.GCA_000426365_00771"/>
<evidence type="ECO:0000313" key="1">
    <source>
        <dbReference type="EMBL" id="KFN49019.1"/>
    </source>
</evidence>
<proteinExistence type="predicted"/>
<organism evidence="1 2">
    <name type="scientific">Arenimonas composti TR7-09 = DSM 18010</name>
    <dbReference type="NCBI Taxonomy" id="1121013"/>
    <lineage>
        <taxon>Bacteria</taxon>
        <taxon>Pseudomonadati</taxon>
        <taxon>Pseudomonadota</taxon>
        <taxon>Gammaproteobacteria</taxon>
        <taxon>Lysobacterales</taxon>
        <taxon>Lysobacteraceae</taxon>
        <taxon>Arenimonas</taxon>
    </lineage>
</organism>
<dbReference type="AlphaFoldDB" id="A0A091BDZ1"/>
<dbReference type="InterPro" id="IPR025522">
    <property type="entry name" value="DUF4410"/>
</dbReference>
<dbReference type="PROSITE" id="PS51257">
    <property type="entry name" value="PROKAR_LIPOPROTEIN"/>
    <property type="match status" value="1"/>
</dbReference>
<keyword evidence="2" id="KW-1185">Reference proteome</keyword>